<dbReference type="InterPro" id="IPR005128">
    <property type="entry name" value="Acetolactate_a_deCO2ase"/>
</dbReference>
<dbReference type="SUPFAM" id="SSF117856">
    <property type="entry name" value="AF0104/ALDC/Ptd012-like"/>
    <property type="match status" value="1"/>
</dbReference>
<evidence type="ECO:0000256" key="9">
    <source>
        <dbReference type="PIRNR" id="PIRNR001332"/>
    </source>
</evidence>
<comment type="catalytic activity">
    <reaction evidence="1 9">
        <text>(2S)-2-acetolactate + H(+) = (R)-acetoin + CO2</text>
        <dbReference type="Rhea" id="RHEA:21580"/>
        <dbReference type="ChEBI" id="CHEBI:15378"/>
        <dbReference type="ChEBI" id="CHEBI:15686"/>
        <dbReference type="ChEBI" id="CHEBI:16526"/>
        <dbReference type="ChEBI" id="CHEBI:58476"/>
        <dbReference type="EC" id="4.1.1.5"/>
    </reaction>
</comment>
<evidence type="ECO:0000256" key="1">
    <source>
        <dbReference type="ARBA" id="ARBA00001784"/>
    </source>
</evidence>
<keyword evidence="8 9" id="KW-0456">Lyase</keyword>
<evidence type="ECO:0000313" key="11">
    <source>
        <dbReference type="Proteomes" id="UP000199820"/>
    </source>
</evidence>
<reference evidence="10 11" key="1">
    <citation type="submission" date="2016-10" db="EMBL/GenBank/DDBJ databases">
        <authorList>
            <person name="de Groot N.N."/>
        </authorList>
    </citation>
    <scope>NUCLEOTIDE SEQUENCE [LARGE SCALE GENOMIC DNA]</scope>
    <source>
        <strain evidence="10 11">KH1P1</strain>
    </source>
</reference>
<dbReference type="PANTHER" id="PTHR35524:SF1">
    <property type="entry name" value="ALPHA-ACETOLACTATE DECARBOXYLASE"/>
    <property type="match status" value="1"/>
</dbReference>
<dbReference type="AlphaFoldDB" id="A0A1I0ER93"/>
<evidence type="ECO:0000256" key="2">
    <source>
        <dbReference type="ARBA" id="ARBA00005170"/>
    </source>
</evidence>
<keyword evidence="6 9" id="KW-0210">Decarboxylase</keyword>
<dbReference type="STRING" id="1526.SAMN02910262_02144"/>
<dbReference type="EC" id="4.1.1.5" evidence="4 9"/>
<keyword evidence="11" id="KW-1185">Reference proteome</keyword>
<dbReference type="UniPathway" id="UPA00626">
    <property type="reaction ID" value="UER00678"/>
</dbReference>
<dbReference type="Proteomes" id="UP000199820">
    <property type="component" value="Unassembled WGS sequence"/>
</dbReference>
<evidence type="ECO:0000256" key="7">
    <source>
        <dbReference type="ARBA" id="ARBA00023061"/>
    </source>
</evidence>
<evidence type="ECO:0000256" key="5">
    <source>
        <dbReference type="ARBA" id="ARBA00020164"/>
    </source>
</evidence>
<dbReference type="RefSeq" id="WP_074649460.1">
    <property type="nucleotide sequence ID" value="NZ_FOIL01000020.1"/>
</dbReference>
<dbReference type="PANTHER" id="PTHR35524">
    <property type="entry name" value="ALPHA-ACETOLACTATE DECARBOXYLASE"/>
    <property type="match status" value="1"/>
</dbReference>
<dbReference type="GO" id="GO:0047605">
    <property type="term" value="F:acetolactate decarboxylase activity"/>
    <property type="evidence" value="ECO:0007669"/>
    <property type="project" value="UniProtKB-UniRule"/>
</dbReference>
<comment type="similarity">
    <text evidence="3 9">Belongs to the alpha-acetolactate decarboxylase family.</text>
</comment>
<keyword evidence="7 9" id="KW-0005">Acetoin biosynthesis</keyword>
<dbReference type="GO" id="GO:0045151">
    <property type="term" value="P:acetoin biosynthetic process"/>
    <property type="evidence" value="ECO:0007669"/>
    <property type="project" value="UniProtKB-UniRule"/>
</dbReference>
<dbReference type="eggNOG" id="COG3527">
    <property type="taxonomic scope" value="Bacteria"/>
</dbReference>
<dbReference type="Pfam" id="PF03306">
    <property type="entry name" value="AAL_decarboxy"/>
    <property type="match status" value="1"/>
</dbReference>
<dbReference type="PIRSF" id="PIRSF001332">
    <property type="entry name" value="Acetolac_decarb"/>
    <property type="match status" value="1"/>
</dbReference>
<sequence length="241" mass="26864">MNAIKMFQVSTLQALMLGYSRPVITVEELLKHGDTGLGTFEDVDGEMIVLDGVCYRATEDGTVVVADSAKGVPFSAVCHMNRSRTFEMGEARCAAELKSELNNRIEEGFGLNSMHVIRIDGEFPMIDARSESSYRSMHVSLKTILSKTQKSFCFENVKGSLVCVYYPDYMDGINAAGWHFHFVSDDRKCGGHVFEIAMKRGTAFLDKINSIELKLPDEPVFDTYSLKNASESEIKQVEQGE</sequence>
<evidence type="ECO:0000313" key="10">
    <source>
        <dbReference type="EMBL" id="SET47586.1"/>
    </source>
</evidence>
<evidence type="ECO:0000256" key="6">
    <source>
        <dbReference type="ARBA" id="ARBA00022793"/>
    </source>
</evidence>
<gene>
    <name evidence="10" type="ORF">SAMN04487771_102016</name>
</gene>
<accession>A0A1I0ER93</accession>
<name>A0A1I0ER93_9FIRM</name>
<evidence type="ECO:0000256" key="8">
    <source>
        <dbReference type="ARBA" id="ARBA00023239"/>
    </source>
</evidence>
<organism evidence="10 11">
    <name type="scientific">[Clostridium] aminophilum</name>
    <dbReference type="NCBI Taxonomy" id="1526"/>
    <lineage>
        <taxon>Bacteria</taxon>
        <taxon>Bacillati</taxon>
        <taxon>Bacillota</taxon>
        <taxon>Clostridia</taxon>
        <taxon>Lachnospirales</taxon>
        <taxon>Lachnospiraceae</taxon>
    </lineage>
</organism>
<evidence type="ECO:0000256" key="4">
    <source>
        <dbReference type="ARBA" id="ARBA00013204"/>
    </source>
</evidence>
<evidence type="ECO:0000256" key="3">
    <source>
        <dbReference type="ARBA" id="ARBA00007106"/>
    </source>
</evidence>
<dbReference type="CDD" id="cd17299">
    <property type="entry name" value="acetolactate_decarboxylase"/>
    <property type="match status" value="1"/>
</dbReference>
<comment type="pathway">
    <text evidence="2 9">Polyol metabolism; (R,R)-butane-2,3-diol biosynthesis; (R,R)-butane-2,3-diol from pyruvate: step 2/3.</text>
</comment>
<dbReference type="Gene3D" id="3.30.1330.80">
    <property type="entry name" value="Hypothetical protein, similar to alpha- acetolactate decarboxylase, domain 2"/>
    <property type="match status" value="2"/>
</dbReference>
<protein>
    <recommendedName>
        <fullName evidence="5 9">Alpha-acetolactate decarboxylase</fullName>
        <ecNumber evidence="4 9">4.1.1.5</ecNumber>
    </recommendedName>
</protein>
<dbReference type="EMBL" id="FOIL01000020">
    <property type="protein sequence ID" value="SET47586.1"/>
    <property type="molecule type" value="Genomic_DNA"/>
</dbReference>
<proteinExistence type="inferred from homology"/>
<dbReference type="OrthoDB" id="8612680at2"/>